<evidence type="ECO:0000259" key="1">
    <source>
        <dbReference type="Pfam" id="PF01408"/>
    </source>
</evidence>
<dbReference type="Gene3D" id="3.30.360.10">
    <property type="entry name" value="Dihydrodipicolinate Reductase, domain 2"/>
    <property type="match status" value="1"/>
</dbReference>
<evidence type="ECO:0000313" key="3">
    <source>
        <dbReference type="EMBL" id="TET08009.1"/>
    </source>
</evidence>
<dbReference type="PANTHER" id="PTHR43377:SF1">
    <property type="entry name" value="BILIVERDIN REDUCTASE A"/>
    <property type="match status" value="1"/>
</dbReference>
<reference evidence="3 4" key="1">
    <citation type="submission" date="2019-03" db="EMBL/GenBank/DDBJ databases">
        <title>Metabolic potential of uncultured bacteria and archaea associated with petroleum seepage in deep-sea sediments.</title>
        <authorList>
            <person name="Dong X."/>
            <person name="Hubert C."/>
        </authorList>
    </citation>
    <scope>NUCLEOTIDE SEQUENCE [LARGE SCALE GENOMIC DNA]</scope>
    <source>
        <strain evidence="3">E44_bin7</strain>
    </source>
</reference>
<dbReference type="Gene3D" id="3.40.50.720">
    <property type="entry name" value="NAD(P)-binding Rossmann-like Domain"/>
    <property type="match status" value="1"/>
</dbReference>
<dbReference type="GO" id="GO:0000166">
    <property type="term" value="F:nucleotide binding"/>
    <property type="evidence" value="ECO:0007669"/>
    <property type="project" value="InterPro"/>
</dbReference>
<feature type="domain" description="GFO/IDH/MocA-like oxidoreductase" evidence="2">
    <location>
        <begin position="136"/>
        <end position="241"/>
    </location>
</feature>
<gene>
    <name evidence="3" type="ORF">E3J84_06705</name>
</gene>
<evidence type="ECO:0000313" key="4">
    <source>
        <dbReference type="Proteomes" id="UP000316360"/>
    </source>
</evidence>
<dbReference type="InterPro" id="IPR036291">
    <property type="entry name" value="NAD(P)-bd_dom_sf"/>
</dbReference>
<feature type="domain" description="Gfo/Idh/MocA-like oxidoreductase N-terminal" evidence="1">
    <location>
        <begin position="2"/>
        <end position="119"/>
    </location>
</feature>
<proteinExistence type="predicted"/>
<dbReference type="SUPFAM" id="SSF55347">
    <property type="entry name" value="Glyceraldehyde-3-phosphate dehydrogenase-like, C-terminal domain"/>
    <property type="match status" value="1"/>
</dbReference>
<name>A0A523RQU5_UNCAE</name>
<dbReference type="InterPro" id="IPR055170">
    <property type="entry name" value="GFO_IDH_MocA-like_dom"/>
</dbReference>
<feature type="non-terminal residue" evidence="3">
    <location>
        <position position="306"/>
    </location>
</feature>
<dbReference type="PANTHER" id="PTHR43377">
    <property type="entry name" value="BILIVERDIN REDUCTASE A"/>
    <property type="match status" value="1"/>
</dbReference>
<dbReference type="InterPro" id="IPR051450">
    <property type="entry name" value="Gfo/Idh/MocA_Oxidoreductases"/>
</dbReference>
<dbReference type="SUPFAM" id="SSF51735">
    <property type="entry name" value="NAD(P)-binding Rossmann-fold domains"/>
    <property type="match status" value="1"/>
</dbReference>
<dbReference type="EMBL" id="SOKJ01000386">
    <property type="protein sequence ID" value="TET08009.1"/>
    <property type="molecule type" value="Genomic_DNA"/>
</dbReference>
<sequence>MIKVGIVGLGWWGKQLLDYFRSTERVKVTSLWSRNPKRAEEIELRDANFYTDMEEMFKKEKLDAVVIATAPMTHLLPTKLAAERGIHVFCEKPMAATLGDCDEMIEVTKKNNVKLMIAFKHRFSKAFRYVKQNVPAFGKPLWAVYTYPLWKVDDPGWKFRQENGTRGIVIENVVHAIDGLIYLMGDVERVYAEGNSVVFKRPPFSDSVTFTLRFKNGAIAAIGGGCTSEQRISREYLDVHYEKALAQIWGRLDYPFHLRLLWRDEETVEEHKLEGSDGVKEEIRHFIKCIQENEELLCDGIEGRKS</sequence>
<organism evidence="3 4">
    <name type="scientific">Aerophobetes bacterium</name>
    <dbReference type="NCBI Taxonomy" id="2030807"/>
    <lineage>
        <taxon>Bacteria</taxon>
        <taxon>Candidatus Aerophobota</taxon>
    </lineage>
</organism>
<dbReference type="Proteomes" id="UP000316360">
    <property type="component" value="Unassembled WGS sequence"/>
</dbReference>
<dbReference type="Pfam" id="PF22725">
    <property type="entry name" value="GFO_IDH_MocA_C3"/>
    <property type="match status" value="1"/>
</dbReference>
<dbReference type="Pfam" id="PF01408">
    <property type="entry name" value="GFO_IDH_MocA"/>
    <property type="match status" value="1"/>
</dbReference>
<dbReference type="InterPro" id="IPR000683">
    <property type="entry name" value="Gfo/Idh/MocA-like_OxRdtase_N"/>
</dbReference>
<evidence type="ECO:0000259" key="2">
    <source>
        <dbReference type="Pfam" id="PF22725"/>
    </source>
</evidence>
<accession>A0A523RQU5</accession>
<dbReference type="AlphaFoldDB" id="A0A523RQU5"/>
<comment type="caution">
    <text evidence="3">The sequence shown here is derived from an EMBL/GenBank/DDBJ whole genome shotgun (WGS) entry which is preliminary data.</text>
</comment>
<protein>
    <submittedName>
        <fullName evidence="3">Gfo/Idh/MocA family oxidoreductase</fullName>
    </submittedName>
</protein>